<dbReference type="SMART" id="SM00388">
    <property type="entry name" value="HisKA"/>
    <property type="match status" value="1"/>
</dbReference>
<dbReference type="CDD" id="cd16922">
    <property type="entry name" value="HATPase_EvgS-ArcB-TorS-like"/>
    <property type="match status" value="1"/>
</dbReference>
<evidence type="ECO:0000256" key="6">
    <source>
        <dbReference type="ARBA" id="ARBA00022679"/>
    </source>
</evidence>
<keyword evidence="12 22" id="KW-1133">Transmembrane helix</keyword>
<feature type="transmembrane region" description="Helical" evidence="22">
    <location>
        <begin position="145"/>
        <end position="165"/>
    </location>
</feature>
<dbReference type="AlphaFoldDB" id="A0A1P8K2B8"/>
<evidence type="ECO:0000256" key="7">
    <source>
        <dbReference type="ARBA" id="ARBA00022692"/>
    </source>
</evidence>
<feature type="region of interest" description="Disordered" evidence="24">
    <location>
        <begin position="795"/>
        <end position="823"/>
    </location>
</feature>
<dbReference type="InterPro" id="IPR036890">
    <property type="entry name" value="HATPase_C_sf"/>
</dbReference>
<dbReference type="InterPro" id="IPR036641">
    <property type="entry name" value="HPT_dom_sf"/>
</dbReference>
<feature type="transmembrane region" description="Helical" evidence="22">
    <location>
        <begin position="219"/>
        <end position="240"/>
    </location>
</feature>
<dbReference type="CDD" id="cd17546">
    <property type="entry name" value="REC_hyHK_CKI1_RcsC-like"/>
    <property type="match status" value="2"/>
</dbReference>
<dbReference type="EC" id="2.7.13.3" evidence="3"/>
<dbReference type="CDD" id="cd00082">
    <property type="entry name" value="HisKA"/>
    <property type="match status" value="1"/>
</dbReference>
<dbReference type="PRINTS" id="PR00344">
    <property type="entry name" value="BCTRLSENSOR"/>
</dbReference>
<feature type="modified residue" description="4-aspartylphosphate" evidence="21">
    <location>
        <position position="718"/>
    </location>
</feature>
<feature type="domain" description="Response regulatory" evidence="26">
    <location>
        <begin position="668"/>
        <end position="785"/>
    </location>
</feature>
<dbReference type="SUPFAM" id="SSF47226">
    <property type="entry name" value="Histidine-containing phosphotransfer domain, HPT domain"/>
    <property type="match status" value="1"/>
</dbReference>
<feature type="coiled-coil region" evidence="23">
    <location>
        <begin position="248"/>
        <end position="275"/>
    </location>
</feature>
<feature type="domain" description="Response regulatory" evidence="26">
    <location>
        <begin position="518"/>
        <end position="641"/>
    </location>
</feature>
<accession>A0A1P8K2B8</accession>
<dbReference type="Gene3D" id="1.20.120.160">
    <property type="entry name" value="HPT domain"/>
    <property type="match status" value="1"/>
</dbReference>
<feature type="transmembrane region" description="Helical" evidence="22">
    <location>
        <begin position="111"/>
        <end position="133"/>
    </location>
</feature>
<dbReference type="SMART" id="SM00387">
    <property type="entry name" value="HATPase_c"/>
    <property type="match status" value="1"/>
</dbReference>
<keyword evidence="13" id="KW-0902">Two-component regulatory system</keyword>
<feature type="compositionally biased region" description="Pro residues" evidence="24">
    <location>
        <begin position="800"/>
        <end position="811"/>
    </location>
</feature>
<evidence type="ECO:0000256" key="1">
    <source>
        <dbReference type="ARBA" id="ARBA00000085"/>
    </source>
</evidence>
<evidence type="ECO:0000256" key="9">
    <source>
        <dbReference type="ARBA" id="ARBA00022741"/>
    </source>
</evidence>
<dbReference type="InterPro" id="IPR036097">
    <property type="entry name" value="HisK_dim/P_sf"/>
</dbReference>
<dbReference type="InterPro" id="IPR003594">
    <property type="entry name" value="HATPase_dom"/>
</dbReference>
<feature type="domain" description="MHYT" evidence="28">
    <location>
        <begin position="5"/>
        <end position="202"/>
    </location>
</feature>
<dbReference type="GO" id="GO:0005524">
    <property type="term" value="F:ATP binding"/>
    <property type="evidence" value="ECO:0007669"/>
    <property type="project" value="UniProtKB-KW"/>
</dbReference>
<keyword evidence="6" id="KW-0808">Transferase</keyword>
<gene>
    <name evidence="29" type="ORF">RD110_25460</name>
</gene>
<evidence type="ECO:0000259" key="25">
    <source>
        <dbReference type="PROSITE" id="PS50109"/>
    </source>
</evidence>
<dbReference type="OrthoDB" id="5290456at2"/>
<sequence>MASSYNPWLVLLSVAIAIVASYAALGLARRVVTNEEATWRPWLAGGALAMGFGIWAMHFIGMLALRLPLNPGLSLSYSAPLTLASMLPSTAAFGLLLYMIRRVRQPHAVHIALGSLILGAGIGGMHYAGMAAIEIAPVLRFDVGMVALSVVVAVSFASVGVWLAFRQAGARASHRTQVLGAAVMGCAVAAMHYTGMEAAHFADNCVSVSSAWSLPSDGLATAVSAGAFLILGFTILITVMDARLGEQNSRLMQDLRAAKEQAEEAARAKSDFLANMSHEIRTPMNAIIGMSMLALKTDLNPRQRNYVDKVHRSAKGLLGIINDILDFSKIDAGKLAVENIPFSLAEVLDNLANQVGYKAEDKGLELVFDVARDVPDALVGDPLRLGQVLINLGNNAVKFTDQGEITVAVRKLGGPGADATLSFQVKDTGIGMSPPQLERLFASFSQADSSTSRKYGGTGLGLAICKSLVELMHGRIEASSLPGKGSSFRFELPFGLQEATSQAGPARMLQADELRGRRALVVDDNEIARTVTAALARDMGLAVELADSGAVAVRMASDAARAGTPYELLFVDWKMPGMNGVEALRQLQNQRVRIDAASIMVTAYERDDVMDSAHAAGVSLQAVLTKPVTPSTLLETVAEVLGRCQPGKARGGERSPAPGAPRSLVGARVLLVEDNLLNQELAMELLSDAGMQVVLAQNGRDALHVLQDDIAFDGILMDCQMPVMDGFEATRAIRDDPRLTTMPVLAMTANAMAGDRERVLAVGMNDHISKPIDVDEMFNVLARWIKPRQRQRAALGMAPSPAPAAAPPVPAAPATSAAPVDGRPLDALRTIDTAAGLRRTQQNQGLYRRMLIKFAEGHRDFGTGFAAAVERGDMALATRMAHTLRGTAGTIGANAVWQAATELELACDQGRPRAAQLALLAVVQRELGPVLEELRTWTAANGPATPPAGGAAEAKAELARLTQRLRTLLVESDPEAVALVAALRRAAAGSAAQQPIHAITQAVDDFRFDEALEALDQWGGAS</sequence>
<dbReference type="GO" id="GO:0005886">
    <property type="term" value="C:plasma membrane"/>
    <property type="evidence" value="ECO:0007669"/>
    <property type="project" value="UniProtKB-SubCell"/>
</dbReference>
<evidence type="ECO:0000256" key="17">
    <source>
        <dbReference type="ARBA" id="ARBA00064003"/>
    </source>
</evidence>
<keyword evidence="14" id="KW-0843">Virulence</keyword>
<evidence type="ECO:0000313" key="30">
    <source>
        <dbReference type="Proteomes" id="UP000186609"/>
    </source>
</evidence>
<dbReference type="Pfam" id="PF01627">
    <property type="entry name" value="Hpt"/>
    <property type="match status" value="1"/>
</dbReference>
<dbReference type="KEGG" id="rhy:RD110_25460"/>
<dbReference type="InterPro" id="IPR004358">
    <property type="entry name" value="Sig_transdc_His_kin-like_C"/>
</dbReference>
<evidence type="ECO:0000259" key="26">
    <source>
        <dbReference type="PROSITE" id="PS50110"/>
    </source>
</evidence>
<keyword evidence="23" id="KW-0175">Coiled coil</keyword>
<evidence type="ECO:0000256" key="2">
    <source>
        <dbReference type="ARBA" id="ARBA00004651"/>
    </source>
</evidence>
<keyword evidence="9" id="KW-0547">Nucleotide-binding</keyword>
<dbReference type="InterPro" id="IPR003661">
    <property type="entry name" value="HisK_dim/P_dom"/>
</dbReference>
<keyword evidence="11" id="KW-0067">ATP-binding</keyword>
<name>A0A1P8K2B8_9BURK</name>
<evidence type="ECO:0000256" key="24">
    <source>
        <dbReference type="SAM" id="MobiDB-lite"/>
    </source>
</evidence>
<organism evidence="29 30">
    <name type="scientific">Rhodoferax koreensis</name>
    <dbReference type="NCBI Taxonomy" id="1842727"/>
    <lineage>
        <taxon>Bacteria</taxon>
        <taxon>Pseudomonadati</taxon>
        <taxon>Pseudomonadota</taxon>
        <taxon>Betaproteobacteria</taxon>
        <taxon>Burkholderiales</taxon>
        <taxon>Comamonadaceae</taxon>
        <taxon>Rhodoferax</taxon>
    </lineage>
</organism>
<dbReference type="PANTHER" id="PTHR45339:SF1">
    <property type="entry name" value="HYBRID SIGNAL TRANSDUCTION HISTIDINE KINASE J"/>
    <property type="match status" value="1"/>
</dbReference>
<dbReference type="RefSeq" id="WP_076203499.1">
    <property type="nucleotide sequence ID" value="NZ_CP019236.1"/>
</dbReference>
<dbReference type="SUPFAM" id="SSF52172">
    <property type="entry name" value="CheY-like"/>
    <property type="match status" value="2"/>
</dbReference>
<evidence type="ECO:0000256" key="21">
    <source>
        <dbReference type="PROSITE-ProRule" id="PRU00169"/>
    </source>
</evidence>
<protein>
    <recommendedName>
        <fullName evidence="18">Sensory/regulatory protein RpfC</fullName>
        <ecNumber evidence="3">2.7.13.3</ecNumber>
    </recommendedName>
    <alternativeName>
        <fullName evidence="19">Virulence sensor protein BvgS</fullName>
    </alternativeName>
</protein>
<dbReference type="SUPFAM" id="SSF55874">
    <property type="entry name" value="ATPase domain of HSP90 chaperone/DNA topoisomerase II/histidine kinase"/>
    <property type="match status" value="1"/>
</dbReference>
<dbReference type="InterPro" id="IPR005467">
    <property type="entry name" value="His_kinase_dom"/>
</dbReference>
<comment type="subcellular location">
    <subcellularLocation>
        <location evidence="2">Cell membrane</location>
        <topology evidence="2">Multi-pass membrane protein</topology>
    </subcellularLocation>
</comment>
<comment type="catalytic activity">
    <reaction evidence="1">
        <text>ATP + protein L-histidine = ADP + protein N-phospho-L-histidine.</text>
        <dbReference type="EC" id="2.7.13.3"/>
    </reaction>
</comment>
<dbReference type="Gene3D" id="3.40.50.2300">
    <property type="match status" value="2"/>
</dbReference>
<dbReference type="InterPro" id="IPR005330">
    <property type="entry name" value="MHYT_dom"/>
</dbReference>
<evidence type="ECO:0000256" key="4">
    <source>
        <dbReference type="ARBA" id="ARBA00022475"/>
    </source>
</evidence>
<feature type="transmembrane region" description="Helical" evidence="22">
    <location>
        <begin position="6"/>
        <end position="27"/>
    </location>
</feature>
<dbReference type="PROSITE" id="PS50109">
    <property type="entry name" value="HIS_KIN"/>
    <property type="match status" value="1"/>
</dbReference>
<dbReference type="PROSITE" id="PS50924">
    <property type="entry name" value="MHYT"/>
    <property type="match status" value="1"/>
</dbReference>
<dbReference type="PROSITE" id="PS50110">
    <property type="entry name" value="RESPONSE_REGULATORY"/>
    <property type="match status" value="2"/>
</dbReference>
<dbReference type="GO" id="GO:0000155">
    <property type="term" value="F:phosphorelay sensor kinase activity"/>
    <property type="evidence" value="ECO:0007669"/>
    <property type="project" value="InterPro"/>
</dbReference>
<dbReference type="FunFam" id="3.30.565.10:FF:000010">
    <property type="entry name" value="Sensor histidine kinase RcsC"/>
    <property type="match status" value="1"/>
</dbReference>
<dbReference type="Gene3D" id="1.10.287.130">
    <property type="match status" value="1"/>
</dbReference>
<evidence type="ECO:0000256" key="13">
    <source>
        <dbReference type="ARBA" id="ARBA00023012"/>
    </source>
</evidence>
<keyword evidence="10" id="KW-0418">Kinase</keyword>
<reference evidence="29 30" key="1">
    <citation type="submission" date="2017-01" db="EMBL/GenBank/DDBJ databases">
        <authorList>
            <person name="Mah S.A."/>
            <person name="Swanson W.J."/>
            <person name="Moy G.W."/>
            <person name="Vacquier V.D."/>
        </authorList>
    </citation>
    <scope>NUCLEOTIDE SEQUENCE [LARGE SCALE GENOMIC DNA]</scope>
    <source>
        <strain evidence="29 30">DCY110</strain>
    </source>
</reference>
<dbReference type="SUPFAM" id="SSF47384">
    <property type="entry name" value="Homodimeric domain of signal transducing histidine kinase"/>
    <property type="match status" value="1"/>
</dbReference>
<dbReference type="Proteomes" id="UP000186609">
    <property type="component" value="Chromosome"/>
</dbReference>
<dbReference type="STRING" id="1842727.RD110_25460"/>
<evidence type="ECO:0000256" key="18">
    <source>
        <dbReference type="ARBA" id="ARBA00068150"/>
    </source>
</evidence>
<evidence type="ECO:0000256" key="14">
    <source>
        <dbReference type="ARBA" id="ARBA00023026"/>
    </source>
</evidence>
<evidence type="ECO:0000256" key="16">
    <source>
        <dbReference type="ARBA" id="ARBA00058004"/>
    </source>
</evidence>
<evidence type="ECO:0000256" key="10">
    <source>
        <dbReference type="ARBA" id="ARBA00022777"/>
    </source>
</evidence>
<dbReference type="Pfam" id="PF02518">
    <property type="entry name" value="HATPase_c"/>
    <property type="match status" value="1"/>
</dbReference>
<feature type="modified residue" description="Phosphohistidine" evidence="20">
    <location>
        <position position="882"/>
    </location>
</feature>
<dbReference type="InterPro" id="IPR001789">
    <property type="entry name" value="Sig_transdc_resp-reg_receiver"/>
</dbReference>
<dbReference type="EMBL" id="CP019236">
    <property type="protein sequence ID" value="APW40140.1"/>
    <property type="molecule type" value="Genomic_DNA"/>
</dbReference>
<feature type="domain" description="HPt" evidence="27">
    <location>
        <begin position="843"/>
        <end position="937"/>
    </location>
</feature>
<dbReference type="Gene3D" id="3.30.565.10">
    <property type="entry name" value="Histidine kinase-like ATPase, C-terminal domain"/>
    <property type="match status" value="1"/>
</dbReference>
<dbReference type="PANTHER" id="PTHR45339">
    <property type="entry name" value="HYBRID SIGNAL TRANSDUCTION HISTIDINE KINASE J"/>
    <property type="match status" value="1"/>
</dbReference>
<keyword evidence="4" id="KW-1003">Cell membrane</keyword>
<feature type="transmembrane region" description="Helical" evidence="22">
    <location>
        <begin position="77"/>
        <end position="99"/>
    </location>
</feature>
<dbReference type="Pfam" id="PF00072">
    <property type="entry name" value="Response_reg"/>
    <property type="match status" value="2"/>
</dbReference>
<keyword evidence="15 22" id="KW-0472">Membrane</keyword>
<dbReference type="FunFam" id="1.10.287.130:FF:000002">
    <property type="entry name" value="Two-component osmosensing histidine kinase"/>
    <property type="match status" value="1"/>
</dbReference>
<evidence type="ECO:0000256" key="22">
    <source>
        <dbReference type="PROSITE-ProRule" id="PRU00244"/>
    </source>
</evidence>
<dbReference type="SMART" id="SM00448">
    <property type="entry name" value="REC"/>
    <property type="match status" value="2"/>
</dbReference>
<comment type="function">
    <text evidence="16">Member of the two-component regulatory system BvgS/BvgA. Phosphorylates BvgA via a four-step phosphorelay in response to environmental signals.</text>
</comment>
<comment type="subunit">
    <text evidence="17">At low DSF concentrations, interacts with RpfF.</text>
</comment>
<evidence type="ECO:0000256" key="3">
    <source>
        <dbReference type="ARBA" id="ARBA00012438"/>
    </source>
</evidence>
<evidence type="ECO:0000256" key="20">
    <source>
        <dbReference type="PROSITE-ProRule" id="PRU00110"/>
    </source>
</evidence>
<keyword evidence="8" id="KW-0732">Signal</keyword>
<evidence type="ECO:0000259" key="27">
    <source>
        <dbReference type="PROSITE" id="PS50894"/>
    </source>
</evidence>
<dbReference type="PROSITE" id="PS50894">
    <property type="entry name" value="HPT"/>
    <property type="match status" value="1"/>
</dbReference>
<dbReference type="InterPro" id="IPR008207">
    <property type="entry name" value="Sig_transdc_His_kin_Hpt_dom"/>
</dbReference>
<proteinExistence type="predicted"/>
<evidence type="ECO:0000259" key="28">
    <source>
        <dbReference type="PROSITE" id="PS50924"/>
    </source>
</evidence>
<keyword evidence="5 21" id="KW-0597">Phosphoprotein</keyword>
<dbReference type="Pfam" id="PF03707">
    <property type="entry name" value="MHYT"/>
    <property type="match status" value="4"/>
</dbReference>
<evidence type="ECO:0000256" key="23">
    <source>
        <dbReference type="SAM" id="Coils"/>
    </source>
</evidence>
<evidence type="ECO:0000256" key="5">
    <source>
        <dbReference type="ARBA" id="ARBA00022553"/>
    </source>
</evidence>
<evidence type="ECO:0000256" key="11">
    <source>
        <dbReference type="ARBA" id="ARBA00022840"/>
    </source>
</evidence>
<evidence type="ECO:0000256" key="15">
    <source>
        <dbReference type="ARBA" id="ARBA00023136"/>
    </source>
</evidence>
<keyword evidence="30" id="KW-1185">Reference proteome</keyword>
<dbReference type="InterPro" id="IPR011006">
    <property type="entry name" value="CheY-like_superfamily"/>
</dbReference>
<evidence type="ECO:0000256" key="12">
    <source>
        <dbReference type="ARBA" id="ARBA00022989"/>
    </source>
</evidence>
<feature type="domain" description="Histidine kinase" evidence="25">
    <location>
        <begin position="275"/>
        <end position="496"/>
    </location>
</feature>
<evidence type="ECO:0000313" key="29">
    <source>
        <dbReference type="EMBL" id="APW40140.1"/>
    </source>
</evidence>
<feature type="transmembrane region" description="Helical" evidence="22">
    <location>
        <begin position="39"/>
        <end position="65"/>
    </location>
</feature>
<evidence type="ECO:0000256" key="19">
    <source>
        <dbReference type="ARBA" id="ARBA00070152"/>
    </source>
</evidence>
<evidence type="ECO:0000256" key="8">
    <source>
        <dbReference type="ARBA" id="ARBA00022729"/>
    </source>
</evidence>
<keyword evidence="7 22" id="KW-0812">Transmembrane</keyword>
<feature type="modified residue" description="4-aspartylphosphate" evidence="21">
    <location>
        <position position="572"/>
    </location>
</feature>
<dbReference type="Pfam" id="PF00512">
    <property type="entry name" value="HisKA"/>
    <property type="match status" value="1"/>
</dbReference>